<evidence type="ECO:0000313" key="1">
    <source>
        <dbReference type="EMBL" id="CAD9457058.1"/>
    </source>
</evidence>
<reference evidence="1" key="1">
    <citation type="submission" date="2021-01" db="EMBL/GenBank/DDBJ databases">
        <authorList>
            <person name="Corre E."/>
            <person name="Pelletier E."/>
            <person name="Niang G."/>
            <person name="Scheremetjew M."/>
            <person name="Finn R."/>
            <person name="Kale V."/>
            <person name="Holt S."/>
            <person name="Cochrane G."/>
            <person name="Meng A."/>
            <person name="Brown T."/>
            <person name="Cohen L."/>
        </authorList>
    </citation>
    <scope>NUCLEOTIDE SEQUENCE</scope>
    <source>
        <strain evidence="1">CCMP1381</strain>
    </source>
</reference>
<dbReference type="EMBL" id="HBGS01044981">
    <property type="protein sequence ID" value="CAD9457058.1"/>
    <property type="molecule type" value="Transcribed_RNA"/>
</dbReference>
<name>A0A7S2DKY4_9STRA</name>
<organism evidence="1">
    <name type="scientific">Octactis speculum</name>
    <dbReference type="NCBI Taxonomy" id="3111310"/>
    <lineage>
        <taxon>Eukaryota</taxon>
        <taxon>Sar</taxon>
        <taxon>Stramenopiles</taxon>
        <taxon>Ochrophyta</taxon>
        <taxon>Dictyochophyceae</taxon>
        <taxon>Dictyochales</taxon>
        <taxon>Dictyochaceae</taxon>
        <taxon>Octactis</taxon>
    </lineage>
</organism>
<sequence>MSGLDGMQRKSKKARLVLSSPCAPAASAFGFLFVPSSRGMPKCGCVQGCTACITSISQPMNIILYLVFHQWAEWRRSYLARAPKVGEKMLFRYHNQDVPCRVIEISQAGLYTVRWPPDKKDLKPGNKMAAKKSIPRKFLRFRDVRFPRSWANWLVKHLHLVEGGTAEVAYRRQLMGKKIAFTVWNTKRSNNSKFHFVPSSWL</sequence>
<proteinExistence type="predicted"/>
<protein>
    <submittedName>
        <fullName evidence="1">Uncharacterized protein</fullName>
    </submittedName>
</protein>
<dbReference type="AlphaFoldDB" id="A0A7S2DKY4"/>
<accession>A0A7S2DKY4</accession>
<gene>
    <name evidence="1" type="ORF">DSPE1174_LOCUS23199</name>
</gene>